<dbReference type="EMBL" id="SMJU01000012">
    <property type="protein sequence ID" value="TDB62358.1"/>
    <property type="molecule type" value="Genomic_DNA"/>
</dbReference>
<dbReference type="SUPFAM" id="SSF159888">
    <property type="entry name" value="YdhG-like"/>
    <property type="match status" value="1"/>
</dbReference>
<proteinExistence type="predicted"/>
<protein>
    <recommendedName>
        <fullName evidence="1">YdhG-like domain-containing protein</fullName>
    </recommendedName>
</protein>
<dbReference type="Gene3D" id="3.90.1150.200">
    <property type="match status" value="1"/>
</dbReference>
<accession>A0A4R4K4M8</accession>
<evidence type="ECO:0000259" key="1">
    <source>
        <dbReference type="Pfam" id="PF08818"/>
    </source>
</evidence>
<reference evidence="2 3" key="1">
    <citation type="submission" date="2019-02" db="EMBL/GenBank/DDBJ databases">
        <title>Arundinibacter roseus gen. nov., sp. nov., a new member of the family Cytophagaceae.</title>
        <authorList>
            <person name="Szuroczki S."/>
            <person name="Khayer B."/>
            <person name="Sproer C."/>
            <person name="Toumi M."/>
            <person name="Szabo A."/>
            <person name="Felfoldi T."/>
            <person name="Schumann P."/>
            <person name="Toth E."/>
        </authorList>
    </citation>
    <scope>NUCLEOTIDE SEQUENCE [LARGE SCALE GENOMIC DNA]</scope>
    <source>
        <strain evidence="2 3">DMA-k-7a</strain>
    </source>
</reference>
<evidence type="ECO:0000313" key="2">
    <source>
        <dbReference type="EMBL" id="TDB62358.1"/>
    </source>
</evidence>
<dbReference type="OrthoDB" id="115213at2"/>
<comment type="caution">
    <text evidence="2">The sequence shown here is derived from an EMBL/GenBank/DDBJ whole genome shotgun (WGS) entry which is preliminary data.</text>
</comment>
<dbReference type="Proteomes" id="UP000295706">
    <property type="component" value="Unassembled WGS sequence"/>
</dbReference>
<organism evidence="2 3">
    <name type="scientific">Arundinibacter roseus</name>
    <dbReference type="NCBI Taxonomy" id="2070510"/>
    <lineage>
        <taxon>Bacteria</taxon>
        <taxon>Pseudomonadati</taxon>
        <taxon>Bacteroidota</taxon>
        <taxon>Cytophagia</taxon>
        <taxon>Cytophagales</taxon>
        <taxon>Spirosomataceae</taxon>
        <taxon>Arundinibacter</taxon>
    </lineage>
</organism>
<dbReference type="AlphaFoldDB" id="A0A4R4K4M8"/>
<keyword evidence="3" id="KW-1185">Reference proteome</keyword>
<gene>
    <name evidence="2" type="ORF">EZE20_18425</name>
</gene>
<name>A0A4R4K4M8_9BACT</name>
<dbReference type="RefSeq" id="WP_132120417.1">
    <property type="nucleotide sequence ID" value="NZ_SMJU01000012.1"/>
</dbReference>
<dbReference type="Pfam" id="PF08818">
    <property type="entry name" value="DUF1801"/>
    <property type="match status" value="1"/>
</dbReference>
<feature type="domain" description="YdhG-like" evidence="1">
    <location>
        <begin position="20"/>
        <end position="111"/>
    </location>
</feature>
<sequence length="125" mass="14117">METSLTTIEEYIARCPESVQPLLQIVRQTIRGVAPEATETINYGIPTFVQHGNLVHFAACKNHLGFYPGPSIIKEFAKELAPYTTSKGSVQFPYTKSLPLDLIAQIVQFRVEENVYKFSKKVKKK</sequence>
<evidence type="ECO:0000313" key="3">
    <source>
        <dbReference type="Proteomes" id="UP000295706"/>
    </source>
</evidence>
<dbReference type="InterPro" id="IPR014922">
    <property type="entry name" value="YdhG-like"/>
</dbReference>